<evidence type="ECO:0000313" key="3">
    <source>
        <dbReference type="Proteomes" id="UP000192578"/>
    </source>
</evidence>
<dbReference type="EMBL" id="MTYJ01000043">
    <property type="protein sequence ID" value="OQV19013.1"/>
    <property type="molecule type" value="Genomic_DNA"/>
</dbReference>
<evidence type="ECO:0008006" key="4">
    <source>
        <dbReference type="Google" id="ProtNLM"/>
    </source>
</evidence>
<protein>
    <recommendedName>
        <fullName evidence="4">Endonuclease/exonuclease/phosphatase domain-containing protein</fullName>
    </recommendedName>
</protein>
<evidence type="ECO:0000256" key="1">
    <source>
        <dbReference type="SAM" id="Coils"/>
    </source>
</evidence>
<comment type="caution">
    <text evidence="2">The sequence shown here is derived from an EMBL/GenBank/DDBJ whole genome shotgun (WGS) entry which is preliminary data.</text>
</comment>
<dbReference type="Proteomes" id="UP000192578">
    <property type="component" value="Unassembled WGS sequence"/>
</dbReference>
<keyword evidence="3" id="KW-1185">Reference proteome</keyword>
<reference evidence="3" key="1">
    <citation type="submission" date="2017-01" db="EMBL/GenBank/DDBJ databases">
        <title>Comparative genomics of anhydrobiosis in the tardigrade Hypsibius dujardini.</title>
        <authorList>
            <person name="Yoshida Y."/>
            <person name="Koutsovoulos G."/>
            <person name="Laetsch D."/>
            <person name="Stevens L."/>
            <person name="Kumar S."/>
            <person name="Horikawa D."/>
            <person name="Ishino K."/>
            <person name="Komine S."/>
            <person name="Tomita M."/>
            <person name="Blaxter M."/>
            <person name="Arakawa K."/>
        </authorList>
    </citation>
    <scope>NUCLEOTIDE SEQUENCE [LARGE SCALE GENOMIC DNA]</scope>
    <source>
        <strain evidence="3">Z151</strain>
    </source>
</reference>
<feature type="coiled-coil region" evidence="1">
    <location>
        <begin position="209"/>
        <end position="239"/>
    </location>
</feature>
<sequence>MWKKNCLDPVRDSTDDKVHIYKAEDFDPDEFWMWKDVNYPETNPTTLHASVSVKDVLDRLAVVQLKQRSSGKDCIFASYHGPTQTAWTAPEADDRSRRRHEIPQQIAMCEMAIYLVKFIASEWNVECDVIFGGDFNFDLESNTVRENEFLDMFYLPATHSRLNGTHIDWIIAFHSNSTTERPDNMFVDGVNVKEVFPLSERSRIWKVTLDEERDNGAELQEARRAAERAAEEVEEAEPSWEPIGWKLLAKLYETEHGRYTSLYKLTEEGRRNLLDHSPMIATIRLN</sequence>
<name>A0A1W0WV38_HYPEX</name>
<dbReference type="SUPFAM" id="SSF56219">
    <property type="entry name" value="DNase I-like"/>
    <property type="match status" value="1"/>
</dbReference>
<organism evidence="2 3">
    <name type="scientific">Hypsibius exemplaris</name>
    <name type="common">Freshwater tardigrade</name>
    <dbReference type="NCBI Taxonomy" id="2072580"/>
    <lineage>
        <taxon>Eukaryota</taxon>
        <taxon>Metazoa</taxon>
        <taxon>Ecdysozoa</taxon>
        <taxon>Tardigrada</taxon>
        <taxon>Eutardigrada</taxon>
        <taxon>Parachela</taxon>
        <taxon>Hypsibioidea</taxon>
        <taxon>Hypsibiidae</taxon>
        <taxon>Hypsibius</taxon>
    </lineage>
</organism>
<keyword evidence="1" id="KW-0175">Coiled coil</keyword>
<accession>A0A1W0WV38</accession>
<dbReference type="AlphaFoldDB" id="A0A1W0WV38"/>
<evidence type="ECO:0000313" key="2">
    <source>
        <dbReference type="EMBL" id="OQV19013.1"/>
    </source>
</evidence>
<dbReference type="InterPro" id="IPR036691">
    <property type="entry name" value="Endo/exonu/phosph_ase_sf"/>
</dbReference>
<proteinExistence type="predicted"/>
<gene>
    <name evidence="2" type="ORF">BV898_06871</name>
</gene>